<organism evidence="13 14">
    <name type="scientific">Bursaphelenchus okinawaensis</name>
    <dbReference type="NCBI Taxonomy" id="465554"/>
    <lineage>
        <taxon>Eukaryota</taxon>
        <taxon>Metazoa</taxon>
        <taxon>Ecdysozoa</taxon>
        <taxon>Nematoda</taxon>
        <taxon>Chromadorea</taxon>
        <taxon>Rhabditida</taxon>
        <taxon>Tylenchina</taxon>
        <taxon>Tylenchomorpha</taxon>
        <taxon>Aphelenchoidea</taxon>
        <taxon>Aphelenchoididae</taxon>
        <taxon>Bursaphelenchus</taxon>
    </lineage>
</organism>
<feature type="transmembrane region" description="Helical" evidence="12">
    <location>
        <begin position="219"/>
        <end position="241"/>
    </location>
</feature>
<evidence type="ECO:0000256" key="5">
    <source>
        <dbReference type="ARBA" id="ARBA00022692"/>
    </source>
</evidence>
<dbReference type="Proteomes" id="UP000783686">
    <property type="component" value="Unassembled WGS sequence"/>
</dbReference>
<keyword evidence="8" id="KW-0653">Protein transport</keyword>
<keyword evidence="6" id="KW-0256">Endoplasmic reticulum</keyword>
<keyword evidence="14" id="KW-1185">Reference proteome</keyword>
<evidence type="ECO:0000256" key="3">
    <source>
        <dbReference type="ARBA" id="ARBA00015843"/>
    </source>
</evidence>
<dbReference type="GO" id="GO:0031201">
    <property type="term" value="C:SNARE complex"/>
    <property type="evidence" value="ECO:0007669"/>
    <property type="project" value="TreeGrafter"/>
</dbReference>
<sequence>MGISDGELSFQRLLLRTRKACRDDLEGNVNRLKKAVQRLELVFIKIQGDESVDRDVLMQYGRDLQQLKIIVDAESKKDVVKKLEVLDSLPKVFPEVSSEGLRKRGHEGFNQDLASNTMIKAQTEATYRADIRRQLLGFEHDSPQLTVEQHEEVQDNLANQLLQMTSQIKQQYTLAGEIIREDNARLDQMQRQTEDNKINLDRESRVLEHHAYKSCFDCMVVLIVILVIWSFIGMVLVMKVFPKRQV</sequence>
<dbReference type="GO" id="GO:0015031">
    <property type="term" value="P:protein transport"/>
    <property type="evidence" value="ECO:0007669"/>
    <property type="project" value="UniProtKB-KW"/>
</dbReference>
<dbReference type="Proteomes" id="UP000614601">
    <property type="component" value="Unassembled WGS sequence"/>
</dbReference>
<reference evidence="13" key="1">
    <citation type="submission" date="2020-09" db="EMBL/GenBank/DDBJ databases">
        <authorList>
            <person name="Kikuchi T."/>
        </authorList>
    </citation>
    <scope>NUCLEOTIDE SEQUENCE</scope>
    <source>
        <strain evidence="13">SH1</strain>
    </source>
</reference>
<evidence type="ECO:0000256" key="12">
    <source>
        <dbReference type="SAM" id="Phobius"/>
    </source>
</evidence>
<keyword evidence="7" id="KW-0931">ER-Golgi transport</keyword>
<dbReference type="PANTHER" id="PTHR13050">
    <property type="entry name" value="USE1-LIKE PROTEIN"/>
    <property type="match status" value="1"/>
</dbReference>
<evidence type="ECO:0000313" key="14">
    <source>
        <dbReference type="Proteomes" id="UP000614601"/>
    </source>
</evidence>
<accession>A0A811JS82</accession>
<keyword evidence="4" id="KW-0813">Transport</keyword>
<gene>
    <name evidence="13" type="ORF">BOKJ2_LOCUS879</name>
</gene>
<proteinExistence type="inferred from homology"/>
<dbReference type="GO" id="GO:0005789">
    <property type="term" value="C:endoplasmic reticulum membrane"/>
    <property type="evidence" value="ECO:0007669"/>
    <property type="project" value="UniProtKB-SubCell"/>
</dbReference>
<dbReference type="GO" id="GO:0005484">
    <property type="term" value="F:SNAP receptor activity"/>
    <property type="evidence" value="ECO:0007669"/>
    <property type="project" value="TreeGrafter"/>
</dbReference>
<keyword evidence="10 12" id="KW-0472">Membrane</keyword>
<evidence type="ECO:0000256" key="7">
    <source>
        <dbReference type="ARBA" id="ARBA00022892"/>
    </source>
</evidence>
<evidence type="ECO:0000256" key="6">
    <source>
        <dbReference type="ARBA" id="ARBA00022824"/>
    </source>
</evidence>
<keyword evidence="5 12" id="KW-0812">Transmembrane</keyword>
<dbReference type="GO" id="GO:0006890">
    <property type="term" value="P:retrograde vesicle-mediated transport, Golgi to endoplasmic reticulum"/>
    <property type="evidence" value="ECO:0007669"/>
    <property type="project" value="TreeGrafter"/>
</dbReference>
<comment type="similarity">
    <text evidence="2">Belongs to the USE1 family.</text>
</comment>
<dbReference type="InterPro" id="IPR019150">
    <property type="entry name" value="Vesicle_transport_protein_Use1"/>
</dbReference>
<evidence type="ECO:0000256" key="1">
    <source>
        <dbReference type="ARBA" id="ARBA00004163"/>
    </source>
</evidence>
<evidence type="ECO:0000256" key="10">
    <source>
        <dbReference type="ARBA" id="ARBA00023136"/>
    </source>
</evidence>
<dbReference type="Pfam" id="PF09753">
    <property type="entry name" value="Use1"/>
    <property type="match status" value="1"/>
</dbReference>
<evidence type="ECO:0000256" key="2">
    <source>
        <dbReference type="ARBA" id="ARBA00007891"/>
    </source>
</evidence>
<evidence type="ECO:0000313" key="13">
    <source>
        <dbReference type="EMBL" id="CAD5206195.1"/>
    </source>
</evidence>
<dbReference type="CDD" id="cd15860">
    <property type="entry name" value="SNARE_USE1"/>
    <property type="match status" value="1"/>
</dbReference>
<evidence type="ECO:0000256" key="9">
    <source>
        <dbReference type="ARBA" id="ARBA00022989"/>
    </source>
</evidence>
<dbReference type="EMBL" id="CAJFDH010000001">
    <property type="protein sequence ID" value="CAD5206195.1"/>
    <property type="molecule type" value="Genomic_DNA"/>
</dbReference>
<comment type="caution">
    <text evidence="13">The sequence shown here is derived from an EMBL/GenBank/DDBJ whole genome shotgun (WGS) entry which is preliminary data.</text>
</comment>
<evidence type="ECO:0000256" key="8">
    <source>
        <dbReference type="ARBA" id="ARBA00022927"/>
    </source>
</evidence>
<evidence type="ECO:0000256" key="11">
    <source>
        <dbReference type="ARBA" id="ARBA00032711"/>
    </source>
</evidence>
<dbReference type="PANTHER" id="PTHR13050:SF7">
    <property type="entry name" value="VESICLE TRANSPORT PROTEIN USE1"/>
    <property type="match status" value="1"/>
</dbReference>
<dbReference type="AlphaFoldDB" id="A0A811JS82"/>
<protein>
    <recommendedName>
        <fullName evidence="3">Vesicle transport protein USE1</fullName>
    </recommendedName>
    <alternativeName>
        <fullName evidence="11">USE1-like protein</fullName>
    </alternativeName>
</protein>
<comment type="subcellular location">
    <subcellularLocation>
        <location evidence="1">Endoplasmic reticulum membrane</location>
        <topology evidence="1">Single-pass type IV membrane protein</topology>
    </subcellularLocation>
</comment>
<dbReference type="EMBL" id="CAJFCW020000001">
    <property type="protein sequence ID" value="CAG9080809.1"/>
    <property type="molecule type" value="Genomic_DNA"/>
</dbReference>
<evidence type="ECO:0000256" key="4">
    <source>
        <dbReference type="ARBA" id="ARBA00022448"/>
    </source>
</evidence>
<keyword evidence="9 12" id="KW-1133">Transmembrane helix</keyword>
<name>A0A811JS82_9BILA</name>
<dbReference type="OrthoDB" id="4506189at2759"/>